<feature type="compositionally biased region" description="Basic and acidic residues" evidence="7">
    <location>
        <begin position="102"/>
        <end position="111"/>
    </location>
</feature>
<dbReference type="Gene3D" id="1.20.5.500">
    <property type="entry name" value="Single helix bin"/>
    <property type="match status" value="1"/>
</dbReference>
<dbReference type="Gene3D" id="1.20.5.1160">
    <property type="entry name" value="Vasodilator-stimulated phosphoprotein"/>
    <property type="match status" value="1"/>
</dbReference>
<dbReference type="SUPFAM" id="SSF64593">
    <property type="entry name" value="Intermediate filament protein, coiled coil region"/>
    <property type="match status" value="3"/>
</dbReference>
<dbReference type="GO" id="GO:0031424">
    <property type="term" value="P:keratinization"/>
    <property type="evidence" value="ECO:0007669"/>
    <property type="project" value="TreeGrafter"/>
</dbReference>
<evidence type="ECO:0000313" key="9">
    <source>
        <dbReference type="Ensembl" id="ENSFTIP00000011131.1"/>
    </source>
</evidence>
<name>A0A8C4UE10_FALTI</name>
<organism evidence="9 10">
    <name type="scientific">Falco tinnunculus</name>
    <name type="common">Common kestrel</name>
    <dbReference type="NCBI Taxonomy" id="100819"/>
    <lineage>
        <taxon>Eukaryota</taxon>
        <taxon>Metazoa</taxon>
        <taxon>Chordata</taxon>
        <taxon>Craniata</taxon>
        <taxon>Vertebrata</taxon>
        <taxon>Euteleostomi</taxon>
        <taxon>Archelosauria</taxon>
        <taxon>Archosauria</taxon>
        <taxon>Dinosauria</taxon>
        <taxon>Saurischia</taxon>
        <taxon>Theropoda</taxon>
        <taxon>Coelurosauria</taxon>
        <taxon>Aves</taxon>
        <taxon>Neognathae</taxon>
        <taxon>Neoaves</taxon>
        <taxon>Telluraves</taxon>
        <taxon>Australaves</taxon>
        <taxon>Falconiformes</taxon>
        <taxon>Falconidae</taxon>
        <taxon>Falco</taxon>
    </lineage>
</organism>
<dbReference type="Pfam" id="PF00038">
    <property type="entry name" value="Filament"/>
    <property type="match status" value="1"/>
</dbReference>
<dbReference type="FunFam" id="1.20.5.500:FF:000001">
    <property type="entry name" value="Type II keratin 23"/>
    <property type="match status" value="1"/>
</dbReference>
<evidence type="ECO:0000256" key="3">
    <source>
        <dbReference type="ARBA" id="ARBA00023054"/>
    </source>
</evidence>
<keyword evidence="10" id="KW-1185">Reference proteome</keyword>
<feature type="coiled-coil region" evidence="6">
    <location>
        <begin position="373"/>
        <end position="453"/>
    </location>
</feature>
<evidence type="ECO:0000259" key="8">
    <source>
        <dbReference type="PROSITE" id="PS51842"/>
    </source>
</evidence>
<keyword evidence="1" id="KW-0416">Keratin</keyword>
<evidence type="ECO:0000256" key="6">
    <source>
        <dbReference type="SAM" id="Coils"/>
    </source>
</evidence>
<evidence type="ECO:0000313" key="10">
    <source>
        <dbReference type="Proteomes" id="UP000694562"/>
    </source>
</evidence>
<sequence length="547" mass="60208">MFTATGSCLPCKRVKNQPGSCLPCKRVKNQPGSCLPCKRVKNQRIFPLFSFHHPFRQAQGTGGTLRERGRDLSCHSALPRAPGGARGSRPWAAPAAEAEGSAERCQVRPQEHGASVPAGTSYRSMGFGGTLSPTGIQEVTINQSLLTPLNLEIDPNIQRVRKEEKEQIKTLNNRFASFIDKVRFLEQQNKMLETKWTLLQDQKTTRSNIAPMFETYINNLRRQLDGLLNDKGRLEGELKNMQDLVEDFKTKYEDEINKRTAAENDFVVLKKDVDAAYMNKVELEAKVDALTDEINFLRSLYEAELRELQAQISDTSVVLSMDNSRNLDLDGIIAEVKAQYEEIANRSRAEAESWYQSKYEALQVTAGKHGDDLRNAKNEISEINRMIQRLEGEIENVKAQRAKLEAAIAEAEERGELAVKDAKAKLEELEAALQKAKQDMARQLREYQELMNVKLALDIEIATYRKLLEGEESRLAGDGVGSVNISVVSSSGGGGYSSSSGLLGGGIGGGLSLGAGMGSGALGFSSGGGSKSYTVTTTSSSRRSFRK</sequence>
<dbReference type="Pfam" id="PF16208">
    <property type="entry name" value="Keratin_2_head"/>
    <property type="match status" value="1"/>
</dbReference>
<dbReference type="InterPro" id="IPR018039">
    <property type="entry name" value="IF_conserved"/>
</dbReference>
<dbReference type="GO" id="GO:0005615">
    <property type="term" value="C:extracellular space"/>
    <property type="evidence" value="ECO:0007669"/>
    <property type="project" value="TreeGrafter"/>
</dbReference>
<dbReference type="InterPro" id="IPR003054">
    <property type="entry name" value="Keratin_II"/>
</dbReference>
<dbReference type="GO" id="GO:0030280">
    <property type="term" value="F:structural constituent of skin epidermis"/>
    <property type="evidence" value="ECO:0007669"/>
    <property type="project" value="TreeGrafter"/>
</dbReference>
<evidence type="ECO:0000256" key="7">
    <source>
        <dbReference type="SAM" id="MobiDB-lite"/>
    </source>
</evidence>
<dbReference type="InterPro" id="IPR032444">
    <property type="entry name" value="Keratin_2_head"/>
</dbReference>
<dbReference type="PROSITE" id="PS00226">
    <property type="entry name" value="IF_ROD_1"/>
    <property type="match status" value="1"/>
</dbReference>
<dbReference type="PANTHER" id="PTHR45616">
    <property type="entry name" value="GATA-TYPE DOMAIN-CONTAINING PROTEIN"/>
    <property type="match status" value="1"/>
</dbReference>
<feature type="region of interest" description="Disordered" evidence="7">
    <location>
        <begin position="102"/>
        <end position="121"/>
    </location>
</feature>
<evidence type="ECO:0000256" key="4">
    <source>
        <dbReference type="ARBA" id="ARBA00061646"/>
    </source>
</evidence>
<dbReference type="SMART" id="SM01391">
    <property type="entry name" value="Filament"/>
    <property type="match status" value="1"/>
</dbReference>
<accession>A0A8C4UE10</accession>
<keyword evidence="3 6" id="KW-0175">Coiled coil</keyword>
<dbReference type="FunFam" id="1.20.5.1160:FF:000001">
    <property type="entry name" value="Keratin type II"/>
    <property type="match status" value="1"/>
</dbReference>
<evidence type="ECO:0000256" key="1">
    <source>
        <dbReference type="ARBA" id="ARBA00022744"/>
    </source>
</evidence>
<dbReference type="SUPFAM" id="SSF46579">
    <property type="entry name" value="Prefoldin"/>
    <property type="match status" value="1"/>
</dbReference>
<dbReference type="PANTHER" id="PTHR45616:SF21">
    <property type="entry name" value="KERATIN, TYPE II CYTOSKELETAL 7"/>
    <property type="match status" value="1"/>
</dbReference>
<dbReference type="FunFam" id="1.20.5.170:FF:000004">
    <property type="entry name" value="Keratin, type II cytoskeletal 5"/>
    <property type="match status" value="1"/>
</dbReference>
<reference evidence="9" key="2">
    <citation type="submission" date="2025-09" db="UniProtKB">
        <authorList>
            <consortium name="Ensembl"/>
        </authorList>
    </citation>
    <scope>IDENTIFICATION</scope>
</reference>
<reference evidence="9" key="1">
    <citation type="submission" date="2025-08" db="UniProtKB">
        <authorList>
            <consortium name="Ensembl"/>
        </authorList>
    </citation>
    <scope>IDENTIFICATION</scope>
</reference>
<feature type="compositionally biased region" description="Low complexity" evidence="7">
    <location>
        <begin position="531"/>
        <end position="547"/>
    </location>
</feature>
<evidence type="ECO:0000256" key="2">
    <source>
        <dbReference type="ARBA" id="ARBA00022754"/>
    </source>
</evidence>
<dbReference type="Ensembl" id="ENSFTIT00000011622.1">
    <property type="protein sequence ID" value="ENSFTIP00000011131.1"/>
    <property type="gene ID" value="ENSFTIG00000007441.1"/>
</dbReference>
<keyword evidence="2 5" id="KW-0403">Intermediate filament</keyword>
<dbReference type="Proteomes" id="UP000694562">
    <property type="component" value="Unplaced"/>
</dbReference>
<dbReference type="GO" id="GO:0045095">
    <property type="term" value="C:keratin filament"/>
    <property type="evidence" value="ECO:0007669"/>
    <property type="project" value="InterPro"/>
</dbReference>
<feature type="domain" description="IF rod" evidence="8">
    <location>
        <begin position="164"/>
        <end position="475"/>
    </location>
</feature>
<feature type="coiled-coil region" evidence="6">
    <location>
        <begin position="161"/>
        <end position="188"/>
    </location>
</feature>
<dbReference type="AlphaFoldDB" id="A0A8C4UE10"/>
<dbReference type="Gene3D" id="1.20.5.170">
    <property type="match status" value="1"/>
</dbReference>
<dbReference type="InterPro" id="IPR039008">
    <property type="entry name" value="IF_rod_dom"/>
</dbReference>
<proteinExistence type="inferred from homology"/>
<feature type="region of interest" description="Disordered" evidence="7">
    <location>
        <begin position="524"/>
        <end position="547"/>
    </location>
</feature>
<feature type="coiled-coil region" evidence="6">
    <location>
        <begin position="217"/>
        <end position="307"/>
    </location>
</feature>
<dbReference type="OrthoDB" id="2441647at2759"/>
<dbReference type="PROSITE" id="PS51842">
    <property type="entry name" value="IF_ROD_2"/>
    <property type="match status" value="1"/>
</dbReference>
<dbReference type="GO" id="GO:0045109">
    <property type="term" value="P:intermediate filament organization"/>
    <property type="evidence" value="ECO:0007669"/>
    <property type="project" value="TreeGrafter"/>
</dbReference>
<comment type="similarity">
    <text evidence="4 5">Belongs to the intermediate filament family.</text>
</comment>
<dbReference type="PRINTS" id="PR01276">
    <property type="entry name" value="TYPE2KERATIN"/>
</dbReference>
<evidence type="ECO:0000256" key="5">
    <source>
        <dbReference type="RuleBase" id="RU000685"/>
    </source>
</evidence>
<protein>
    <recommendedName>
        <fullName evidence="8">IF rod domain-containing protein</fullName>
    </recommendedName>
</protein>